<comment type="caution">
    <text evidence="3">The sequence shown here is derived from an EMBL/GenBank/DDBJ whole genome shotgun (WGS) entry which is preliminary data.</text>
</comment>
<dbReference type="PANTHER" id="PTHR48056:SF37">
    <property type="entry name" value="PROTEIN KINASE DOMAIN-CONTAINING PROTEIN"/>
    <property type="match status" value="1"/>
</dbReference>
<accession>A0A9N8HRJ3</accession>
<keyword evidence="1" id="KW-0433">Leucine-rich repeat</keyword>
<evidence type="ECO:0000313" key="3">
    <source>
        <dbReference type="EMBL" id="CAB9522205.1"/>
    </source>
</evidence>
<sequence length="204" mass="22805">MLPLSTIKAIKEDPASPQAIAFNWLLDDFSTKVENDVAQWKQLQRFVLVTFYYAANGQGWLNNSKWLSNEDECFCQNDDNDEGKFQQLWLNQNGLKGKVPEELWLLTSLKSLSLTDDFKASISPAIGQLSNLEALNFGGVNLRESQIPTEIGLCSSLRVFLASYTGLSGTVPSEIGRLLKLEHFWVDDENNLSGSLPTQIGLLF</sequence>
<evidence type="ECO:0000313" key="4">
    <source>
        <dbReference type="Proteomes" id="UP001153069"/>
    </source>
</evidence>
<dbReference type="Proteomes" id="UP001153069">
    <property type="component" value="Unassembled WGS sequence"/>
</dbReference>
<proteinExistence type="predicted"/>
<keyword evidence="2" id="KW-0677">Repeat</keyword>
<dbReference type="OrthoDB" id="1719627at2759"/>
<dbReference type="GO" id="GO:0033612">
    <property type="term" value="F:receptor serine/threonine kinase binding"/>
    <property type="evidence" value="ECO:0007669"/>
    <property type="project" value="TreeGrafter"/>
</dbReference>
<dbReference type="InterPro" id="IPR032675">
    <property type="entry name" value="LRR_dom_sf"/>
</dbReference>
<organism evidence="3 4">
    <name type="scientific">Seminavis robusta</name>
    <dbReference type="NCBI Taxonomy" id="568900"/>
    <lineage>
        <taxon>Eukaryota</taxon>
        <taxon>Sar</taxon>
        <taxon>Stramenopiles</taxon>
        <taxon>Ochrophyta</taxon>
        <taxon>Bacillariophyta</taxon>
        <taxon>Bacillariophyceae</taxon>
        <taxon>Bacillariophycidae</taxon>
        <taxon>Naviculales</taxon>
        <taxon>Naviculaceae</taxon>
        <taxon>Seminavis</taxon>
    </lineage>
</organism>
<keyword evidence="4" id="KW-1185">Reference proteome</keyword>
<dbReference type="SUPFAM" id="SSF52058">
    <property type="entry name" value="L domain-like"/>
    <property type="match status" value="1"/>
</dbReference>
<name>A0A9N8HRJ3_9STRA</name>
<dbReference type="EMBL" id="CAICTM010001275">
    <property type="protein sequence ID" value="CAB9522205.1"/>
    <property type="molecule type" value="Genomic_DNA"/>
</dbReference>
<dbReference type="Gene3D" id="3.80.10.10">
    <property type="entry name" value="Ribonuclease Inhibitor"/>
    <property type="match status" value="1"/>
</dbReference>
<gene>
    <name evidence="3" type="ORF">SEMRO_1277_G258720.1</name>
</gene>
<protein>
    <submittedName>
        <fullName evidence="3">Leucine Rich Repeat</fullName>
    </submittedName>
</protein>
<dbReference type="AlphaFoldDB" id="A0A9N8HRJ3"/>
<evidence type="ECO:0000256" key="2">
    <source>
        <dbReference type="ARBA" id="ARBA00022737"/>
    </source>
</evidence>
<dbReference type="InterPro" id="IPR050647">
    <property type="entry name" value="Plant_LRR-RLKs"/>
</dbReference>
<evidence type="ECO:0000256" key="1">
    <source>
        <dbReference type="ARBA" id="ARBA00022614"/>
    </source>
</evidence>
<reference evidence="3" key="1">
    <citation type="submission" date="2020-06" db="EMBL/GenBank/DDBJ databases">
        <authorList>
            <consortium name="Plant Systems Biology data submission"/>
        </authorList>
    </citation>
    <scope>NUCLEOTIDE SEQUENCE</scope>
    <source>
        <strain evidence="3">D6</strain>
    </source>
</reference>
<dbReference type="PANTHER" id="PTHR48056">
    <property type="entry name" value="LRR RECEPTOR-LIKE SERINE/THREONINE-PROTEIN KINASE-RELATED"/>
    <property type="match status" value="1"/>
</dbReference>